<reference evidence="4" key="1">
    <citation type="submission" date="2015-11" db="EMBL/GenBank/DDBJ databases">
        <title>Complete genome sequence of a polyethylene glycol-degrading strain Sphingopyxis terrae strain 203-1 (NBRC 15098).</title>
        <authorList>
            <person name="Yoshiyuki O."/>
            <person name="Shouta N."/>
            <person name="Nagata Y."/>
            <person name="Numata M."/>
            <person name="Tsuchikane K."/>
            <person name="Hosoyama A."/>
            <person name="Yamazoe A."/>
            <person name="Tsuda M."/>
            <person name="Fujita N."/>
            <person name="Kawai F."/>
        </authorList>
    </citation>
    <scope>NUCLEOTIDE SEQUENCE [LARGE SCALE GENOMIC DNA]</scope>
    <source>
        <strain evidence="4">203-1</strain>
    </source>
</reference>
<sequence length="346" mass="38175">MTDSDDWAAGLSGPPKKPMKRGTKIFLWLFAALVAWLTLSNATWLAPDPVGKRVLIAHRGVSQLFDHRGVTDDSCTATRIHPPEHAYIENSLPSMKVAIGRDAGAVKFDVAATKDGRLAVFHDWTLDCRTEGKGNIRDRTMAELKRLDIGYGYTADGGKTFPLRGKGVGLMPSLDDVLRDLGHASLIVNFKSRDPREGALALAAFARAGIDPNQPRFGFFGNARVLQPIRARAPRAWTLDPEGAKRCTGDYIKFGWSGWYPPSCVGGTIMVPLDYQWAYWGWPDRLQARAAAHGTRVLMTGARGDKQGGMGLWRVDQLTRIPASFTGYVWIDDIYNLGPALRPRQK</sequence>
<dbReference type="Proteomes" id="UP000076234">
    <property type="component" value="Chromosome"/>
</dbReference>
<keyword evidence="1" id="KW-0472">Membrane</keyword>
<name>A0A142VZ93_9SPHN</name>
<dbReference type="PANTHER" id="PTHR43805">
    <property type="entry name" value="GLYCEROPHOSPHORYL DIESTER PHOSPHODIESTERASE"/>
    <property type="match status" value="1"/>
</dbReference>
<protein>
    <recommendedName>
        <fullName evidence="2">GP-PDE domain-containing protein</fullName>
    </recommendedName>
</protein>
<dbReference type="RefSeq" id="WP_062901767.1">
    <property type="nucleotide sequence ID" value="NZ_CP013342.1"/>
</dbReference>
<evidence type="ECO:0000259" key="2">
    <source>
        <dbReference type="PROSITE" id="PS51704"/>
    </source>
</evidence>
<reference evidence="3 4" key="2">
    <citation type="journal article" date="2016" name="Genome Announc.">
        <title>Complete Genome Sequence of Sphingopyxis terrae Strain 203-1 (NBRC 111660), a Polyethylene Glycol Degrader.</title>
        <authorList>
            <person name="Ohtsubo Y."/>
            <person name="Nonoyama S."/>
            <person name="Nagata Y."/>
            <person name="Numata M."/>
            <person name="Tsuchikane K."/>
            <person name="Hosoyama A."/>
            <person name="Yamazoe A."/>
            <person name="Tsuda M."/>
            <person name="Fujita N."/>
            <person name="Kawai F."/>
        </authorList>
    </citation>
    <scope>NUCLEOTIDE SEQUENCE [LARGE SCALE GENOMIC DNA]</scope>
    <source>
        <strain evidence="3 4">203-1</strain>
    </source>
</reference>
<keyword evidence="1" id="KW-1133">Transmembrane helix</keyword>
<evidence type="ECO:0000256" key="1">
    <source>
        <dbReference type="SAM" id="Phobius"/>
    </source>
</evidence>
<feature type="domain" description="GP-PDE" evidence="2">
    <location>
        <begin position="62"/>
        <end position="346"/>
    </location>
</feature>
<evidence type="ECO:0000313" key="4">
    <source>
        <dbReference type="Proteomes" id="UP000076234"/>
    </source>
</evidence>
<evidence type="ECO:0000313" key="3">
    <source>
        <dbReference type="EMBL" id="AMU95042.1"/>
    </source>
</evidence>
<dbReference type="GO" id="GO:0008081">
    <property type="term" value="F:phosphoric diester hydrolase activity"/>
    <property type="evidence" value="ECO:0007669"/>
    <property type="project" value="InterPro"/>
</dbReference>
<dbReference type="KEGG" id="ster:AOA14_10535"/>
<dbReference type="SUPFAM" id="SSF51695">
    <property type="entry name" value="PLC-like phosphodiesterases"/>
    <property type="match status" value="1"/>
</dbReference>
<organism evidence="3 4">
    <name type="scientific">Sphingopyxis terrae subsp. terrae NBRC 15098</name>
    <dbReference type="NCBI Taxonomy" id="1219058"/>
    <lineage>
        <taxon>Bacteria</taxon>
        <taxon>Pseudomonadati</taxon>
        <taxon>Pseudomonadota</taxon>
        <taxon>Alphaproteobacteria</taxon>
        <taxon>Sphingomonadales</taxon>
        <taxon>Sphingomonadaceae</taxon>
        <taxon>Sphingopyxis</taxon>
    </lineage>
</organism>
<dbReference type="PROSITE" id="PS51704">
    <property type="entry name" value="GP_PDE"/>
    <property type="match status" value="1"/>
</dbReference>
<gene>
    <name evidence="3" type="ORF">AOA14_10535</name>
</gene>
<dbReference type="InterPro" id="IPR017946">
    <property type="entry name" value="PLC-like_Pdiesterase_TIM-brl"/>
</dbReference>
<keyword evidence="1" id="KW-0812">Transmembrane</keyword>
<dbReference type="STRING" id="1219058.AOA14_10535"/>
<dbReference type="Gene3D" id="3.20.20.190">
    <property type="entry name" value="Phosphatidylinositol (PI) phosphodiesterase"/>
    <property type="match status" value="1"/>
</dbReference>
<accession>A0A142VZ93</accession>
<dbReference type="InterPro" id="IPR030395">
    <property type="entry name" value="GP_PDE_dom"/>
</dbReference>
<dbReference type="AlphaFoldDB" id="A0A142VZ93"/>
<dbReference type="PANTHER" id="PTHR43805:SF1">
    <property type="entry name" value="GP-PDE DOMAIN-CONTAINING PROTEIN"/>
    <property type="match status" value="1"/>
</dbReference>
<dbReference type="GO" id="GO:0006629">
    <property type="term" value="P:lipid metabolic process"/>
    <property type="evidence" value="ECO:0007669"/>
    <property type="project" value="InterPro"/>
</dbReference>
<feature type="transmembrane region" description="Helical" evidence="1">
    <location>
        <begin position="25"/>
        <end position="46"/>
    </location>
</feature>
<dbReference type="EMBL" id="CP013342">
    <property type="protein sequence ID" value="AMU95042.1"/>
    <property type="molecule type" value="Genomic_DNA"/>
</dbReference>
<dbReference type="Pfam" id="PF03009">
    <property type="entry name" value="GDPD"/>
    <property type="match status" value="1"/>
</dbReference>
<proteinExistence type="predicted"/>